<reference evidence="3 4" key="1">
    <citation type="submission" date="2017-03" db="EMBL/GenBank/DDBJ databases">
        <title>Genome analysis of Rhizobial strains effectives or ineffectives for nitrogen fixation isolated from bean seeds.</title>
        <authorList>
            <person name="Peralta H."/>
            <person name="Aguilar-Vera A."/>
            <person name="Mora Y."/>
            <person name="Vargas-Lagunas C."/>
            <person name="Girard L."/>
            <person name="Mora J."/>
        </authorList>
    </citation>
    <scope>NUCLEOTIDE SEQUENCE [LARGE SCALE GENOMIC DNA]</scope>
    <source>
        <strain evidence="3 4">CCGM3</strain>
    </source>
</reference>
<evidence type="ECO:0000259" key="1">
    <source>
        <dbReference type="Pfam" id="PF00534"/>
    </source>
</evidence>
<dbReference type="InterPro" id="IPR028098">
    <property type="entry name" value="Glyco_trans_4-like_N"/>
</dbReference>
<dbReference type="PANTHER" id="PTHR45947">
    <property type="entry name" value="SULFOQUINOVOSYL TRANSFERASE SQD2"/>
    <property type="match status" value="1"/>
</dbReference>
<dbReference type="InterPro" id="IPR001296">
    <property type="entry name" value="Glyco_trans_1"/>
</dbReference>
<dbReference type="Pfam" id="PF00534">
    <property type="entry name" value="Glycos_transf_1"/>
    <property type="match status" value="1"/>
</dbReference>
<accession>A0A370KJV0</accession>
<proteinExistence type="predicted"/>
<dbReference type="GO" id="GO:0016757">
    <property type="term" value="F:glycosyltransferase activity"/>
    <property type="evidence" value="ECO:0007669"/>
    <property type="project" value="InterPro"/>
</dbReference>
<organism evidence="3 4">
    <name type="scientific">Rhizobium grahamii</name>
    <dbReference type="NCBI Taxonomy" id="1120045"/>
    <lineage>
        <taxon>Bacteria</taxon>
        <taxon>Pseudomonadati</taxon>
        <taxon>Pseudomonadota</taxon>
        <taxon>Alphaproteobacteria</taxon>
        <taxon>Hyphomicrobiales</taxon>
        <taxon>Rhizobiaceae</taxon>
        <taxon>Rhizobium/Agrobacterium group</taxon>
        <taxon>Rhizobium</taxon>
    </lineage>
</organism>
<gene>
    <name evidence="3" type="ORF">B5K06_22055</name>
</gene>
<dbReference type="InterPro" id="IPR050194">
    <property type="entry name" value="Glycosyltransferase_grp1"/>
</dbReference>
<dbReference type="CDD" id="cd03801">
    <property type="entry name" value="GT4_PimA-like"/>
    <property type="match status" value="1"/>
</dbReference>
<protein>
    <submittedName>
        <fullName evidence="3">Uncharacterized protein</fullName>
    </submittedName>
</protein>
<sequence length="419" mass="46323">MESNLRLIVYPHDLSIGGSQINAIDLAAGVAERGHEVLVYGVPGPLVDYIREKGLRFLPAHGLRYRPAPTRIVELATIARRERVDLIHTYEWSTCLDGYFGASLALNVPLLCTVLSMQVMPYVPPSVPLIMGTAELGEEARRGHRADVWVLEPPIDVVRDNPTINGDGFRRKHNVKDDEFLVVSVSRLALDLKLDALVRGIDAVDTIADSQPIKLILVGDGPARNALQKRADDVNRRHGRTVIILTGADLDPRQAYAAADLVIGMGSSALRALAIGRPLVVQGEQAFSELFSPETSELFMRQGFYGLADNARGTDRLAAQIRSVMDQPSRRADLGRFGRHFVDKRFSLERAVAFQLEIYRRVSESRASPKLREAVRAAYLAAALEVANHNPLCKRRNRRREKGLLAAATTGNWPPILLD</sequence>
<evidence type="ECO:0000313" key="3">
    <source>
        <dbReference type="EMBL" id="RDJ06900.1"/>
    </source>
</evidence>
<dbReference type="Pfam" id="PF13439">
    <property type="entry name" value="Glyco_transf_4"/>
    <property type="match status" value="1"/>
</dbReference>
<dbReference type="PANTHER" id="PTHR45947:SF3">
    <property type="entry name" value="SULFOQUINOVOSYL TRANSFERASE SQD2"/>
    <property type="match status" value="1"/>
</dbReference>
<dbReference type="Gene3D" id="3.40.50.2000">
    <property type="entry name" value="Glycogen Phosphorylase B"/>
    <property type="match status" value="2"/>
</dbReference>
<evidence type="ECO:0000313" key="4">
    <source>
        <dbReference type="Proteomes" id="UP000254939"/>
    </source>
</evidence>
<name>A0A370KJV0_9HYPH</name>
<feature type="domain" description="Glycosyltransferase subfamily 4-like N-terminal" evidence="2">
    <location>
        <begin position="16"/>
        <end position="114"/>
    </location>
</feature>
<dbReference type="SUPFAM" id="SSF53756">
    <property type="entry name" value="UDP-Glycosyltransferase/glycogen phosphorylase"/>
    <property type="match status" value="1"/>
</dbReference>
<dbReference type="Proteomes" id="UP000254939">
    <property type="component" value="Unassembled WGS sequence"/>
</dbReference>
<dbReference type="AlphaFoldDB" id="A0A370KJV0"/>
<comment type="caution">
    <text evidence="3">The sequence shown here is derived from an EMBL/GenBank/DDBJ whole genome shotgun (WGS) entry which is preliminary data.</text>
</comment>
<feature type="domain" description="Glycosyl transferase family 1" evidence="1">
    <location>
        <begin position="169"/>
        <end position="340"/>
    </location>
</feature>
<dbReference type="EMBL" id="NAAC01000027">
    <property type="protein sequence ID" value="RDJ06900.1"/>
    <property type="molecule type" value="Genomic_DNA"/>
</dbReference>
<dbReference type="OrthoDB" id="3861448at2"/>
<evidence type="ECO:0000259" key="2">
    <source>
        <dbReference type="Pfam" id="PF13439"/>
    </source>
</evidence>